<organism evidence="3 4">
    <name type="scientific">Symbiobacterium terraclitae</name>
    <dbReference type="NCBI Taxonomy" id="557451"/>
    <lineage>
        <taxon>Bacteria</taxon>
        <taxon>Bacillati</taxon>
        <taxon>Bacillota</taxon>
        <taxon>Clostridia</taxon>
        <taxon>Eubacteriales</taxon>
        <taxon>Symbiobacteriaceae</taxon>
        <taxon>Symbiobacterium</taxon>
    </lineage>
</organism>
<comment type="caution">
    <text evidence="3">The sequence shown here is derived from an EMBL/GenBank/DDBJ whole genome shotgun (WGS) entry which is preliminary data.</text>
</comment>
<keyword evidence="1" id="KW-1133">Transmembrane helix</keyword>
<accession>A0ABS4JUS6</accession>
<keyword evidence="1" id="KW-0472">Membrane</keyword>
<evidence type="ECO:0000313" key="3">
    <source>
        <dbReference type="EMBL" id="MBP2019319.1"/>
    </source>
</evidence>
<keyword evidence="1" id="KW-0812">Transmembrane</keyword>
<dbReference type="Gene3D" id="3.30.450.40">
    <property type="match status" value="1"/>
</dbReference>
<evidence type="ECO:0000256" key="1">
    <source>
        <dbReference type="SAM" id="Phobius"/>
    </source>
</evidence>
<dbReference type="SMART" id="SM00065">
    <property type="entry name" value="GAF"/>
    <property type="match status" value="1"/>
</dbReference>
<protein>
    <submittedName>
        <fullName evidence="3">GAF domain-containing protein</fullName>
    </submittedName>
</protein>
<dbReference type="Proteomes" id="UP001519289">
    <property type="component" value="Unassembled WGS sequence"/>
</dbReference>
<name>A0ABS4JUS6_9FIRM</name>
<proteinExistence type="predicted"/>
<dbReference type="EMBL" id="JAGGLG010000026">
    <property type="protein sequence ID" value="MBP2019319.1"/>
    <property type="molecule type" value="Genomic_DNA"/>
</dbReference>
<dbReference type="SUPFAM" id="SSF55781">
    <property type="entry name" value="GAF domain-like"/>
    <property type="match status" value="1"/>
</dbReference>
<sequence>MLQPVQDALKESLVSALVHVPVAVLLSVVVSYVVVSVIKILRSDQTEFFWGLIKARRDHQLRSLLEKVKEEATALSALVPLFNFFNAELADLIADLSERPDSTSERITRLYNAVLAGVTQATRSPGFHRAAILLPEGPCGTLPLGLTRSLHFSSSAQQGLKFDGTSIPGRVFNSGETYYCQDTDKDRYFQRNLHSTHTYRSFVCVPIRVRGRNLGVLLVDAVPPDAFSNDDINLLHVFARYAAVLRQIELLVEYSVGEVARHANEE</sequence>
<gene>
    <name evidence="3" type="ORF">J2Z79_002746</name>
</gene>
<evidence type="ECO:0000313" key="4">
    <source>
        <dbReference type="Proteomes" id="UP001519289"/>
    </source>
</evidence>
<dbReference type="InterPro" id="IPR029016">
    <property type="entry name" value="GAF-like_dom_sf"/>
</dbReference>
<keyword evidence="4" id="KW-1185">Reference proteome</keyword>
<dbReference type="RefSeq" id="WP_209467434.1">
    <property type="nucleotide sequence ID" value="NZ_JAGGLG010000026.1"/>
</dbReference>
<evidence type="ECO:0000259" key="2">
    <source>
        <dbReference type="SMART" id="SM00065"/>
    </source>
</evidence>
<dbReference type="InterPro" id="IPR003018">
    <property type="entry name" value="GAF"/>
</dbReference>
<feature type="transmembrane region" description="Helical" evidence="1">
    <location>
        <begin position="12"/>
        <end position="35"/>
    </location>
</feature>
<dbReference type="Pfam" id="PF01590">
    <property type="entry name" value="GAF"/>
    <property type="match status" value="1"/>
</dbReference>
<reference evidence="3 4" key="1">
    <citation type="submission" date="2021-03" db="EMBL/GenBank/DDBJ databases">
        <title>Genomic Encyclopedia of Type Strains, Phase IV (KMG-IV): sequencing the most valuable type-strain genomes for metagenomic binning, comparative biology and taxonomic classification.</title>
        <authorList>
            <person name="Goeker M."/>
        </authorList>
    </citation>
    <scope>NUCLEOTIDE SEQUENCE [LARGE SCALE GENOMIC DNA]</scope>
    <source>
        <strain evidence="3 4">DSM 27138</strain>
    </source>
</reference>
<feature type="domain" description="GAF" evidence="2">
    <location>
        <begin position="95"/>
        <end position="255"/>
    </location>
</feature>